<dbReference type="EMBL" id="FOFZ01000034">
    <property type="protein sequence ID" value="SER78378.1"/>
    <property type="molecule type" value="Genomic_DNA"/>
</dbReference>
<reference evidence="2" key="1">
    <citation type="submission" date="2016-10" db="EMBL/GenBank/DDBJ databases">
        <authorList>
            <person name="Varghese N."/>
            <person name="Submissions S."/>
        </authorList>
    </citation>
    <scope>NUCLEOTIDE SEQUENCE [LARGE SCALE GENOMIC DNA]</scope>
    <source>
        <strain evidence="2">DSM 15719</strain>
    </source>
</reference>
<name>A0A1H9S0C5_FLAFI</name>
<dbReference type="Gene3D" id="2.40.70.10">
    <property type="entry name" value="Acid Proteases"/>
    <property type="match status" value="2"/>
</dbReference>
<dbReference type="AlphaFoldDB" id="A0A1H9S0C5"/>
<dbReference type="SUPFAM" id="SSF50630">
    <property type="entry name" value="Acid proteases"/>
    <property type="match status" value="1"/>
</dbReference>
<proteinExistence type="predicted"/>
<organism evidence="1 2">
    <name type="scientific">Flavobacterium frigoris</name>
    <dbReference type="NCBI Taxonomy" id="229204"/>
    <lineage>
        <taxon>Bacteria</taxon>
        <taxon>Pseudomonadati</taxon>
        <taxon>Bacteroidota</taxon>
        <taxon>Flavobacteriia</taxon>
        <taxon>Flavobacteriales</taxon>
        <taxon>Flavobacteriaceae</taxon>
        <taxon>Flavobacterium</taxon>
    </lineage>
</organism>
<dbReference type="GO" id="GO:0006508">
    <property type="term" value="P:proteolysis"/>
    <property type="evidence" value="ECO:0007669"/>
    <property type="project" value="UniProtKB-KW"/>
</dbReference>
<dbReference type="GO" id="GO:0004190">
    <property type="term" value="F:aspartic-type endopeptidase activity"/>
    <property type="evidence" value="ECO:0007669"/>
    <property type="project" value="InterPro"/>
</dbReference>
<dbReference type="RefSeq" id="WP_074724765.1">
    <property type="nucleotide sequence ID" value="NZ_CBCRVS010000043.1"/>
</dbReference>
<accession>A0A1H9S0C5</accession>
<dbReference type="InterPro" id="IPR001969">
    <property type="entry name" value="Aspartic_peptidase_AS"/>
</dbReference>
<dbReference type="CDD" id="cd05483">
    <property type="entry name" value="retropepsin_like_bacteria"/>
    <property type="match status" value="1"/>
</dbReference>
<sequence length="288" mass="33537">MKKYTLLLLTFLCLANYNCVSQNFKQICKNGFVNQKDYITEIPFEYYKKHIFIKVNISNKEYNFLFDTGAQVTLIDQEISKEIEYKFKKEVEVSGSSISAQKNALIELPKVSISNVIFENTYGMLLDLNFIKKDYENLKIDGVIGNNLMRKANWQIDFKNKVIRFTDKIDLSSRKHKKVEMHKENYGLSYLDVEINNTKHKFIFDTGSSGRFTANSSFVGNLKEEQKNSQEAKQTFKLEKIRIGEIELTNQTILLEKGVSSLIGNGFFEDYLLTIDWKKNILYLLPNQ</sequence>
<dbReference type="InterPro" id="IPR021109">
    <property type="entry name" value="Peptidase_aspartic_dom_sf"/>
</dbReference>
<evidence type="ECO:0000313" key="1">
    <source>
        <dbReference type="EMBL" id="SER78378.1"/>
    </source>
</evidence>
<dbReference type="PROSITE" id="PS00141">
    <property type="entry name" value="ASP_PROTEASE"/>
    <property type="match status" value="1"/>
</dbReference>
<keyword evidence="2" id="KW-1185">Reference proteome</keyword>
<evidence type="ECO:0000313" key="2">
    <source>
        <dbReference type="Proteomes" id="UP000183658"/>
    </source>
</evidence>
<dbReference type="OrthoDB" id="5580718at2"/>
<keyword evidence="1" id="KW-0378">Hydrolase</keyword>
<dbReference type="Proteomes" id="UP000183658">
    <property type="component" value="Unassembled WGS sequence"/>
</dbReference>
<dbReference type="Pfam" id="PF13650">
    <property type="entry name" value="Asp_protease_2"/>
    <property type="match status" value="1"/>
</dbReference>
<gene>
    <name evidence="1" type="ORF">SAMN05444355_1341</name>
</gene>
<keyword evidence="1" id="KW-0645">Protease</keyword>
<dbReference type="InterPro" id="IPR034122">
    <property type="entry name" value="Retropepsin-like_bacterial"/>
</dbReference>
<protein>
    <submittedName>
        <fullName evidence="1">Aspartyl protease</fullName>
    </submittedName>
</protein>